<organism evidence="2 3">
    <name type="scientific">Massarina eburnea CBS 473.64</name>
    <dbReference type="NCBI Taxonomy" id="1395130"/>
    <lineage>
        <taxon>Eukaryota</taxon>
        <taxon>Fungi</taxon>
        <taxon>Dikarya</taxon>
        <taxon>Ascomycota</taxon>
        <taxon>Pezizomycotina</taxon>
        <taxon>Dothideomycetes</taxon>
        <taxon>Pleosporomycetidae</taxon>
        <taxon>Pleosporales</taxon>
        <taxon>Massarineae</taxon>
        <taxon>Massarinaceae</taxon>
        <taxon>Massarina</taxon>
    </lineage>
</organism>
<feature type="signal peptide" evidence="1">
    <location>
        <begin position="1"/>
        <end position="16"/>
    </location>
</feature>
<keyword evidence="1" id="KW-0732">Signal</keyword>
<evidence type="ECO:0000256" key="1">
    <source>
        <dbReference type="SAM" id="SignalP"/>
    </source>
</evidence>
<gene>
    <name evidence="2" type="ORF">P280DRAFT_539049</name>
</gene>
<protein>
    <submittedName>
        <fullName evidence="2">Uncharacterized protein</fullName>
    </submittedName>
</protein>
<dbReference type="Proteomes" id="UP000799753">
    <property type="component" value="Unassembled WGS sequence"/>
</dbReference>
<name>A0A6A6S7E4_9PLEO</name>
<feature type="chain" id="PRO_5025500653" evidence="1">
    <location>
        <begin position="17"/>
        <end position="169"/>
    </location>
</feature>
<accession>A0A6A6S7E4</accession>
<proteinExistence type="predicted"/>
<dbReference type="AlphaFoldDB" id="A0A6A6S7E4"/>
<sequence>MRLLLFLLTFITAILGATIPDSDILKNDSSIAGDWLESNSTDVGGIAILSPTLELGNGDDKNHLGLTPKQEAHRREVYRICRGNRKICKASIKFFNNENFGGKQYYWGTDDMIWEFNAAPCVAIAFGASSIWLEERKDRGRWGCKIWDHLGCKGYSIAGASSASCGRDW</sequence>
<dbReference type="EMBL" id="MU006780">
    <property type="protein sequence ID" value="KAF2643167.1"/>
    <property type="molecule type" value="Genomic_DNA"/>
</dbReference>
<keyword evidence="3" id="KW-1185">Reference proteome</keyword>
<evidence type="ECO:0000313" key="2">
    <source>
        <dbReference type="EMBL" id="KAF2643167.1"/>
    </source>
</evidence>
<reference evidence="2" key="1">
    <citation type="journal article" date="2020" name="Stud. Mycol.">
        <title>101 Dothideomycetes genomes: a test case for predicting lifestyles and emergence of pathogens.</title>
        <authorList>
            <person name="Haridas S."/>
            <person name="Albert R."/>
            <person name="Binder M."/>
            <person name="Bloem J."/>
            <person name="Labutti K."/>
            <person name="Salamov A."/>
            <person name="Andreopoulos B."/>
            <person name="Baker S."/>
            <person name="Barry K."/>
            <person name="Bills G."/>
            <person name="Bluhm B."/>
            <person name="Cannon C."/>
            <person name="Castanera R."/>
            <person name="Culley D."/>
            <person name="Daum C."/>
            <person name="Ezra D."/>
            <person name="Gonzalez J."/>
            <person name="Henrissat B."/>
            <person name="Kuo A."/>
            <person name="Liang C."/>
            <person name="Lipzen A."/>
            <person name="Lutzoni F."/>
            <person name="Magnuson J."/>
            <person name="Mondo S."/>
            <person name="Nolan M."/>
            <person name="Ohm R."/>
            <person name="Pangilinan J."/>
            <person name="Park H.-J."/>
            <person name="Ramirez L."/>
            <person name="Alfaro M."/>
            <person name="Sun H."/>
            <person name="Tritt A."/>
            <person name="Yoshinaga Y."/>
            <person name="Zwiers L.-H."/>
            <person name="Turgeon B."/>
            <person name="Goodwin S."/>
            <person name="Spatafora J."/>
            <person name="Crous P."/>
            <person name="Grigoriev I."/>
        </authorList>
    </citation>
    <scope>NUCLEOTIDE SEQUENCE</scope>
    <source>
        <strain evidence="2">CBS 473.64</strain>
    </source>
</reference>
<evidence type="ECO:0000313" key="3">
    <source>
        <dbReference type="Proteomes" id="UP000799753"/>
    </source>
</evidence>